<dbReference type="InterPro" id="IPR004107">
    <property type="entry name" value="Integrase_SAM-like_N"/>
</dbReference>
<dbReference type="GO" id="GO:0015074">
    <property type="term" value="P:DNA integration"/>
    <property type="evidence" value="ECO:0007669"/>
    <property type="project" value="UniProtKB-KW"/>
</dbReference>
<dbReference type="NCBIfam" id="TIGR02249">
    <property type="entry name" value="integrase_gron"/>
    <property type="match status" value="1"/>
</dbReference>
<gene>
    <name evidence="8" type="ORF">DU002_10670</name>
</gene>
<dbReference type="InterPro" id="IPR011946">
    <property type="entry name" value="Integrase_integron-type"/>
</dbReference>
<dbReference type="GO" id="GO:0003677">
    <property type="term" value="F:DNA binding"/>
    <property type="evidence" value="ECO:0007669"/>
    <property type="project" value="UniProtKB-UniRule"/>
</dbReference>
<evidence type="ECO:0000256" key="1">
    <source>
        <dbReference type="ARBA" id="ARBA00008857"/>
    </source>
</evidence>
<dbReference type="Gene3D" id="1.10.443.10">
    <property type="entry name" value="Intergrase catalytic core"/>
    <property type="match status" value="1"/>
</dbReference>
<evidence type="ECO:0000256" key="5">
    <source>
        <dbReference type="PROSITE-ProRule" id="PRU01248"/>
    </source>
</evidence>
<dbReference type="PROSITE" id="PS51898">
    <property type="entry name" value="TYR_RECOMBINASE"/>
    <property type="match status" value="1"/>
</dbReference>
<dbReference type="AlphaFoldDB" id="A0A368NKX4"/>
<name>A0A368NKX4_9GAMM</name>
<reference evidence="8 9" key="1">
    <citation type="submission" date="2018-07" db="EMBL/GenBank/DDBJ databases">
        <title>Corallincola holothuriorum sp. nov., a new facultative anaerobe isolated from sea cucumber Apostichopus japonicus.</title>
        <authorList>
            <person name="Xia H."/>
        </authorList>
    </citation>
    <scope>NUCLEOTIDE SEQUENCE [LARGE SCALE GENOMIC DNA]</scope>
    <source>
        <strain evidence="8 9">C4</strain>
    </source>
</reference>
<organism evidence="8 9">
    <name type="scientific">Corallincola holothuriorum</name>
    <dbReference type="NCBI Taxonomy" id="2282215"/>
    <lineage>
        <taxon>Bacteria</taxon>
        <taxon>Pseudomonadati</taxon>
        <taxon>Pseudomonadota</taxon>
        <taxon>Gammaproteobacteria</taxon>
        <taxon>Alteromonadales</taxon>
        <taxon>Psychromonadaceae</taxon>
        <taxon>Corallincola</taxon>
    </lineage>
</organism>
<dbReference type="PANTHER" id="PTHR30349">
    <property type="entry name" value="PHAGE INTEGRASE-RELATED"/>
    <property type="match status" value="1"/>
</dbReference>
<feature type="domain" description="Tyr recombinase" evidence="6">
    <location>
        <begin position="101"/>
        <end position="314"/>
    </location>
</feature>
<dbReference type="Pfam" id="PF00589">
    <property type="entry name" value="Phage_integrase"/>
    <property type="match status" value="1"/>
</dbReference>
<comment type="similarity">
    <text evidence="1">Belongs to the 'phage' integrase family.</text>
</comment>
<comment type="caution">
    <text evidence="8">The sequence shown here is derived from an EMBL/GenBank/DDBJ whole genome shotgun (WGS) entry which is preliminary data.</text>
</comment>
<accession>A0A368NKX4</accession>
<dbReference type="Proteomes" id="UP000252558">
    <property type="component" value="Unassembled WGS sequence"/>
</dbReference>
<protein>
    <submittedName>
        <fullName evidence="8">Integron integrase</fullName>
    </submittedName>
</protein>
<dbReference type="PANTHER" id="PTHR30349:SF64">
    <property type="entry name" value="PROPHAGE INTEGRASE INTD-RELATED"/>
    <property type="match status" value="1"/>
</dbReference>
<feature type="domain" description="Core-binding (CB)" evidence="7">
    <location>
        <begin position="1"/>
        <end position="84"/>
    </location>
</feature>
<keyword evidence="3 5" id="KW-0238">DNA-binding</keyword>
<evidence type="ECO:0000256" key="3">
    <source>
        <dbReference type="ARBA" id="ARBA00023125"/>
    </source>
</evidence>
<dbReference type="SUPFAM" id="SSF56349">
    <property type="entry name" value="DNA breaking-rejoining enzymes"/>
    <property type="match status" value="1"/>
</dbReference>
<dbReference type="RefSeq" id="WP_114338356.1">
    <property type="nucleotide sequence ID" value="NZ_QPID01000005.1"/>
</dbReference>
<sequence length="332" mass="38223">MAKSPFIESVRKELRTRQYSYRTEKTYLHWIRYFIRFNDYKHPDMMGNAEIERFLSHLAVNREVSAATQNLALCAIIFMYRHVVGREIEGLNYSYTRAPRNIPTVLDQEEVAKILAHMTGKYWLIAVLLYGCGLRLQEALSMRVKDIDFSLKSILVFRGKGRKDRYTLLPQSLVPRLQAQITYVEKRHAQDLVEGAGMTSVPSSLYRKYKGVMTDVAWQYLFPSTTLCRHPHDGYVCRHHIHATSFAKQLRKAVLKSGVKKRVTAHTFRHSFATRLLQKGTDIRTVQELLGHSDLKKTEIYTHVVGDRRAGTTSPADMLPGSKVEEAQASYV</sequence>
<dbReference type="InterPro" id="IPR044068">
    <property type="entry name" value="CB"/>
</dbReference>
<dbReference type="Gene3D" id="1.10.150.130">
    <property type="match status" value="1"/>
</dbReference>
<dbReference type="EMBL" id="QPID01000005">
    <property type="protein sequence ID" value="RCU50069.1"/>
    <property type="molecule type" value="Genomic_DNA"/>
</dbReference>
<evidence type="ECO:0000256" key="2">
    <source>
        <dbReference type="ARBA" id="ARBA00022908"/>
    </source>
</evidence>
<evidence type="ECO:0000259" key="7">
    <source>
        <dbReference type="PROSITE" id="PS51900"/>
    </source>
</evidence>
<dbReference type="InterPro" id="IPR002104">
    <property type="entry name" value="Integrase_catalytic"/>
</dbReference>
<keyword evidence="4" id="KW-0233">DNA recombination</keyword>
<dbReference type="GO" id="GO:0006310">
    <property type="term" value="P:DNA recombination"/>
    <property type="evidence" value="ECO:0007669"/>
    <property type="project" value="UniProtKB-KW"/>
</dbReference>
<dbReference type="InterPro" id="IPR013762">
    <property type="entry name" value="Integrase-like_cat_sf"/>
</dbReference>
<evidence type="ECO:0000259" key="6">
    <source>
        <dbReference type="PROSITE" id="PS51898"/>
    </source>
</evidence>
<evidence type="ECO:0000256" key="4">
    <source>
        <dbReference type="ARBA" id="ARBA00023172"/>
    </source>
</evidence>
<proteinExistence type="inferred from homology"/>
<dbReference type="OrthoDB" id="9801717at2"/>
<dbReference type="Pfam" id="PF13495">
    <property type="entry name" value="Phage_int_SAM_4"/>
    <property type="match status" value="1"/>
</dbReference>
<keyword evidence="2" id="KW-0229">DNA integration</keyword>
<dbReference type="InterPro" id="IPR010998">
    <property type="entry name" value="Integrase_recombinase_N"/>
</dbReference>
<dbReference type="InterPro" id="IPR050090">
    <property type="entry name" value="Tyrosine_recombinase_XerCD"/>
</dbReference>
<evidence type="ECO:0000313" key="9">
    <source>
        <dbReference type="Proteomes" id="UP000252558"/>
    </source>
</evidence>
<evidence type="ECO:0000313" key="8">
    <source>
        <dbReference type="EMBL" id="RCU50069.1"/>
    </source>
</evidence>
<keyword evidence="9" id="KW-1185">Reference proteome</keyword>
<dbReference type="PROSITE" id="PS51900">
    <property type="entry name" value="CB"/>
    <property type="match status" value="1"/>
</dbReference>
<dbReference type="InterPro" id="IPR011010">
    <property type="entry name" value="DNA_brk_join_enz"/>
</dbReference>